<dbReference type="Proteomes" id="UP000054630">
    <property type="component" value="Unassembled WGS sequence"/>
</dbReference>
<evidence type="ECO:0000313" key="2">
    <source>
        <dbReference type="Proteomes" id="UP000054630"/>
    </source>
</evidence>
<comment type="caution">
    <text evidence="1">The sequence shown here is derived from an EMBL/GenBank/DDBJ whole genome shotgun (WGS) entry which is preliminary data.</text>
</comment>
<dbReference type="EMBL" id="JYDL01000155">
    <property type="protein sequence ID" value="KRX14580.1"/>
    <property type="molecule type" value="Genomic_DNA"/>
</dbReference>
<sequence length="295" mass="33073">LKAFSESKQFGLDQLKIAIFVIVMSYSQMDRSKLDPETLNENALKTPDLDDHQLEADKKQVESNEGIEEIKRDEQAVEADVKSTLNEVIETVGELTVTCSGQCSDCDDEKLTAARVRSMNKDYVIVPMCKVSSDGRGQPLKRNEATKQYNDIKPNGILAHICLELASGMDIRIFDDHHMEADKKQVKSNEGIEESEQIAQAVQIITDDNANNVIKIESELSITRSAQYFKRNKEIEGYSETAEINKDIVILPMCEVSSDGSGQPLKRNEATKQYNDIKLYGILTVVCLELTSEME</sequence>
<gene>
    <name evidence="1" type="ORF">T07_11429</name>
</gene>
<dbReference type="AlphaFoldDB" id="A0A0V0RJB2"/>
<dbReference type="OrthoDB" id="5920230at2759"/>
<organism evidence="1 2">
    <name type="scientific">Trichinella nelsoni</name>
    <dbReference type="NCBI Taxonomy" id="6336"/>
    <lineage>
        <taxon>Eukaryota</taxon>
        <taxon>Metazoa</taxon>
        <taxon>Ecdysozoa</taxon>
        <taxon>Nematoda</taxon>
        <taxon>Enoplea</taxon>
        <taxon>Dorylaimia</taxon>
        <taxon>Trichinellida</taxon>
        <taxon>Trichinellidae</taxon>
        <taxon>Trichinella</taxon>
    </lineage>
</organism>
<protein>
    <submittedName>
        <fullName evidence="1">Uncharacterized protein</fullName>
    </submittedName>
</protein>
<accession>A0A0V0RJB2</accession>
<feature type="non-terminal residue" evidence="1">
    <location>
        <position position="295"/>
    </location>
</feature>
<reference evidence="1 2" key="1">
    <citation type="submission" date="2015-01" db="EMBL/GenBank/DDBJ databases">
        <title>Evolution of Trichinella species and genotypes.</title>
        <authorList>
            <person name="Korhonen P.K."/>
            <person name="Edoardo P."/>
            <person name="Giuseppe L.R."/>
            <person name="Gasser R.B."/>
        </authorList>
    </citation>
    <scope>NUCLEOTIDE SEQUENCE [LARGE SCALE GENOMIC DNA]</scope>
    <source>
        <strain evidence="1">ISS37</strain>
    </source>
</reference>
<name>A0A0V0RJB2_9BILA</name>
<evidence type="ECO:0000313" key="1">
    <source>
        <dbReference type="EMBL" id="KRX14580.1"/>
    </source>
</evidence>
<feature type="non-terminal residue" evidence="1">
    <location>
        <position position="1"/>
    </location>
</feature>
<keyword evidence="2" id="KW-1185">Reference proteome</keyword>
<proteinExistence type="predicted"/>